<dbReference type="Pfam" id="PF13581">
    <property type="entry name" value="HATPase_c_2"/>
    <property type="match status" value="1"/>
</dbReference>
<dbReference type="InterPro" id="IPR002645">
    <property type="entry name" value="STAS_dom"/>
</dbReference>
<dbReference type="Pfam" id="PF08448">
    <property type="entry name" value="PAS_4"/>
    <property type="match status" value="1"/>
</dbReference>
<feature type="domain" description="STAS" evidence="4">
    <location>
        <begin position="573"/>
        <end position="636"/>
    </location>
</feature>
<dbReference type="SUPFAM" id="SSF55785">
    <property type="entry name" value="PYP-like sensor domain (PAS domain)"/>
    <property type="match status" value="1"/>
</dbReference>
<evidence type="ECO:0000256" key="2">
    <source>
        <dbReference type="SAM" id="Coils"/>
    </source>
</evidence>
<dbReference type="CDD" id="cd16936">
    <property type="entry name" value="HATPase_RsbW-like"/>
    <property type="match status" value="1"/>
</dbReference>
<evidence type="ECO:0000259" key="3">
    <source>
        <dbReference type="PROSITE" id="PS50113"/>
    </source>
</evidence>
<dbReference type="InterPro" id="IPR052016">
    <property type="entry name" value="Bact_Sigma-Reg"/>
</dbReference>
<dbReference type="Gene3D" id="3.30.750.24">
    <property type="entry name" value="STAS domain"/>
    <property type="match status" value="1"/>
</dbReference>
<dbReference type="InterPro" id="IPR000700">
    <property type="entry name" value="PAS-assoc_C"/>
</dbReference>
<dbReference type="SMART" id="SM00331">
    <property type="entry name" value="PP2C_SIG"/>
    <property type="match status" value="1"/>
</dbReference>
<dbReference type="Gene3D" id="3.30.450.20">
    <property type="entry name" value="PAS domain"/>
    <property type="match status" value="1"/>
</dbReference>
<dbReference type="PANTHER" id="PTHR43156">
    <property type="entry name" value="STAGE II SPORULATION PROTEIN E-RELATED"/>
    <property type="match status" value="1"/>
</dbReference>
<gene>
    <name evidence="6" type="ORF">Aca07nite_57090</name>
</gene>
<dbReference type="Pfam" id="PF07228">
    <property type="entry name" value="SpoIIE"/>
    <property type="match status" value="1"/>
</dbReference>
<sequence>MTEQVGDQDELSAVAGDPWVVRAAFEQLPFVAYATEGPDHRFVACNAMFRDYVGRDRMIGARLRDSFPEAMGQQIEPIYDQVFTSGQPAHIRNFRAQITLQNTGEQVEMYVDLRLHPRRDPDGRVVGVLVDLVDVTEQVRERQAERQRAAETERRLEQALDVITTLQRELLPAGVPVLPRVQVSASYLLADTDTAAGGDWFDAFALADGRVALIVGDVVGHGVAASATMGQLRVLLRQRLAATADIAAAMSALDTTAAEIRGARASTVCVVLLDPTNGKLEYCTAGHPPPLVLSTDGRFHYLPATGAGPVGVGRTFTDASTGAAELADGELVLLYTDGILERPGRDLPGSTIELAEAAAAIAADRAFRGDTDIPAERVCVQTLELLTRATGHADDITLLAAQRVTAPPPLSLPVIADRTALRPLRARVQAWLTEARVAQPDAGAITHAIVELATNVVDHAWIDAAAQQNAFTVTAALTGTGHVEVRVTDRGRWREPAPSPDRGLGLHMTSQLIDSLRIEHDETGTTATVTHRVSRPARLLTADDLTWATTDRPPVPADFLLILDQPSAPGPRVRADGPVDAATVTEFDREIRTAGSTGTRSLTVDLTGVTHLASAGVAALHRLSALHRDNNTHLRLYAPAGTPADTILSLVTLDHHTRDPDVRPEVDL</sequence>
<dbReference type="Pfam" id="PF01740">
    <property type="entry name" value="STAS"/>
    <property type="match status" value="1"/>
</dbReference>
<accession>A0ABQ3WQH7</accession>
<dbReference type="PANTHER" id="PTHR43156:SF2">
    <property type="entry name" value="STAGE II SPORULATION PROTEIN E"/>
    <property type="match status" value="1"/>
</dbReference>
<dbReference type="EMBL" id="BOMF01000105">
    <property type="protein sequence ID" value="GID48434.1"/>
    <property type="molecule type" value="Genomic_DNA"/>
</dbReference>
<organism evidence="6">
    <name type="scientific">Actinoplanes campanulatus</name>
    <dbReference type="NCBI Taxonomy" id="113559"/>
    <lineage>
        <taxon>Bacteria</taxon>
        <taxon>Bacillati</taxon>
        <taxon>Actinomycetota</taxon>
        <taxon>Actinomycetes</taxon>
        <taxon>Micromonosporales</taxon>
        <taxon>Micromonosporaceae</taxon>
        <taxon>Actinoplanes</taxon>
    </lineage>
</organism>
<name>A0ABQ3WQH7_9ACTN</name>
<keyword evidence="2" id="KW-0175">Coiled coil</keyword>
<evidence type="ECO:0000313" key="6">
    <source>
        <dbReference type="EMBL" id="GID48434.1"/>
    </source>
</evidence>
<dbReference type="SUPFAM" id="SSF81606">
    <property type="entry name" value="PP2C-like"/>
    <property type="match status" value="1"/>
</dbReference>
<dbReference type="InterPro" id="IPR036890">
    <property type="entry name" value="HATPase_C_sf"/>
</dbReference>
<keyword evidence="1" id="KW-0378">Hydrolase</keyword>
<dbReference type="Gene3D" id="3.30.565.10">
    <property type="entry name" value="Histidine kinase-like ATPase, C-terminal domain"/>
    <property type="match status" value="1"/>
</dbReference>
<dbReference type="InterPro" id="IPR001932">
    <property type="entry name" value="PPM-type_phosphatase-like_dom"/>
</dbReference>
<protein>
    <recommendedName>
        <fullName evidence="7">Anti-anti-sigma factor</fullName>
    </recommendedName>
</protein>
<dbReference type="PROSITE" id="PS50801">
    <property type="entry name" value="STAS"/>
    <property type="match status" value="1"/>
</dbReference>
<evidence type="ECO:0000259" key="5">
    <source>
        <dbReference type="PROSITE" id="PS51746"/>
    </source>
</evidence>
<evidence type="ECO:0000256" key="1">
    <source>
        <dbReference type="ARBA" id="ARBA00022801"/>
    </source>
</evidence>
<comment type="caution">
    <text evidence="6">The sequence shown here is derived from an EMBL/GenBank/DDBJ whole genome shotgun (WGS) entry which is preliminary data.</text>
</comment>
<dbReference type="SUPFAM" id="SSF55874">
    <property type="entry name" value="ATPase domain of HSP90 chaperone/DNA topoisomerase II/histidine kinase"/>
    <property type="match status" value="1"/>
</dbReference>
<dbReference type="RefSeq" id="WP_239141124.1">
    <property type="nucleotide sequence ID" value="NZ_BAAAGQ010000016.1"/>
</dbReference>
<dbReference type="Gene3D" id="3.60.40.10">
    <property type="entry name" value="PPM-type phosphatase domain"/>
    <property type="match status" value="1"/>
</dbReference>
<dbReference type="InterPro" id="IPR003594">
    <property type="entry name" value="HATPase_dom"/>
</dbReference>
<reference evidence="6" key="1">
    <citation type="submission" date="2021-01" db="EMBL/GenBank/DDBJ databases">
        <title>Whole genome shotgun sequence of Actinoplanes capillaceus NBRC 16408.</title>
        <authorList>
            <person name="Komaki H."/>
            <person name="Tamura T."/>
        </authorList>
    </citation>
    <scope>NUCLEOTIDE SEQUENCE [LARGE SCALE GENOMIC DNA]</scope>
    <source>
        <strain evidence="6">NBRC 16408</strain>
    </source>
</reference>
<dbReference type="InterPro" id="IPR013656">
    <property type="entry name" value="PAS_4"/>
</dbReference>
<proteinExistence type="predicted"/>
<dbReference type="InterPro" id="IPR035965">
    <property type="entry name" value="PAS-like_dom_sf"/>
</dbReference>
<dbReference type="InterPro" id="IPR036513">
    <property type="entry name" value="STAS_dom_sf"/>
</dbReference>
<evidence type="ECO:0000259" key="4">
    <source>
        <dbReference type="PROSITE" id="PS50801"/>
    </source>
</evidence>
<dbReference type="SUPFAM" id="SSF52091">
    <property type="entry name" value="SpoIIaa-like"/>
    <property type="match status" value="1"/>
</dbReference>
<feature type="domain" description="PPM-type phosphatase" evidence="5">
    <location>
        <begin position="182"/>
        <end position="403"/>
    </location>
</feature>
<dbReference type="PROSITE" id="PS50113">
    <property type="entry name" value="PAC"/>
    <property type="match status" value="1"/>
</dbReference>
<feature type="domain" description="PAC" evidence="3">
    <location>
        <begin position="92"/>
        <end position="147"/>
    </location>
</feature>
<dbReference type="InterPro" id="IPR036457">
    <property type="entry name" value="PPM-type-like_dom_sf"/>
</dbReference>
<dbReference type="PROSITE" id="PS51746">
    <property type="entry name" value="PPM_2"/>
    <property type="match status" value="1"/>
</dbReference>
<dbReference type="CDD" id="cd07043">
    <property type="entry name" value="STAS_anti-anti-sigma_factors"/>
    <property type="match status" value="1"/>
</dbReference>
<evidence type="ECO:0008006" key="7">
    <source>
        <dbReference type="Google" id="ProtNLM"/>
    </source>
</evidence>
<feature type="coiled-coil region" evidence="2">
    <location>
        <begin position="135"/>
        <end position="169"/>
    </location>
</feature>